<feature type="signal peptide" evidence="5">
    <location>
        <begin position="1"/>
        <end position="32"/>
    </location>
</feature>
<name>A0ABU3SX04_9ALTE</name>
<dbReference type="NCBIfam" id="TIGR01782">
    <property type="entry name" value="TonB-Xanth-Caul"/>
    <property type="match status" value="1"/>
</dbReference>
<proteinExistence type="inferred from homology"/>
<organism evidence="8 9">
    <name type="scientific">Paraglaciecola aquimarina</name>
    <dbReference type="NCBI Taxonomy" id="1235557"/>
    <lineage>
        <taxon>Bacteria</taxon>
        <taxon>Pseudomonadati</taxon>
        <taxon>Pseudomonadota</taxon>
        <taxon>Gammaproteobacteria</taxon>
        <taxon>Alteromonadales</taxon>
        <taxon>Alteromonadaceae</taxon>
        <taxon>Paraglaciecola</taxon>
    </lineage>
</organism>
<feature type="chain" id="PRO_5045135796" evidence="5">
    <location>
        <begin position="33"/>
        <end position="1092"/>
    </location>
</feature>
<evidence type="ECO:0000313" key="8">
    <source>
        <dbReference type="EMBL" id="MDU0354554.1"/>
    </source>
</evidence>
<sequence length="1092" mass="121290">MKETKSSLKLKNLLLGAASAAALMGSIHSVHAQEANANSTEDETEVIEVSGFRESLTSAMNIKRAAKNIVDAIKAEDIGKSSDQNIAEALQRVTGISIGRSDGEGTSITARGIGGDLNNVTLNGVPLTSSGDNQSVNFSEFSADILQAIEVQKTPSASTDEGSLGATIKLVGFKPLSAKKDRRVFEVQSRYNSFADTDSFSLSDLGDDGKLQFSFSEKFFDEKVGLSFVGSKETQATRLDRINIARWVPSTPINGVTYLGDTEPTAQDGTIVGYVPQNVQYHHQQVQRDRDTYQLALQFKLWEGSDIQFTYTKTNQEIFRDNQFMSINGDRSAVDASQTILDPETGNIVTNIDTAFSRDSVIPFVDNPLPNGNVYTRAGTWRQHRDVTNDIQETEVFGIDLKQEVGDFIISLTGGTSETDQYDDFNLRSFWRPRITNGTGLGLDRYSNNFAGYTCDNPEGDLLCRNVATEGYFDDGTNFEFQTFTDSRRFSNDKATNLYFDVEWDKEIGFITSLETGFKYSDRDKERDNIYIGCNRGCIEGVLNEFTLADFTTEQTPDDWGVELGLDRDHLTDGWSTIDIFAVRDFVRELEVDGKIEASFSPDNAQKISQEATAAYIQANFSLMDDALFGDFGLRYAKTTVTANGTSYLDYDANQSFQSTGIDENLSLFGFEQENGVPLATNTATEEEARAALIAKYGPLVSQQSENGETIRFAIEEEHSYNNLLPSLNLNYILNDDMVLRFAASQSMARPEFNKLFPEFNVRENIFGSTSNGSIGSAHLNPYKSTNFDLGFEWYFAEGSLFSAALFTKTFSDFTSRRFFNSYWKDVRGDYFDLSMIDPNDSTSRAFRLSEDQITADAPTASNILLPYSAGDNQAGCMINRELDLVDPDNSNYCDVVTMNQTVNGTGGYVRGLELSLQHNFVNLPGAWSGLGFVANYTYADSRTDEERITDPDGKLIDYVPEAPLAGTSEHTFNTTVFWEKDGKLVRLAYNYRTDYLNSLVVNDFGSHWVEGYGSLDLSANWKINNMFNVTFQAVNLTDTVIRRYDTRRPEVDGSGNIVGGESSTLGSQPTGRTIQLQNTGTIYRVGLRVTF</sequence>
<feature type="domain" description="TonB-dependent receptor-like beta-barrel" evidence="6">
    <location>
        <begin position="440"/>
        <end position="1037"/>
    </location>
</feature>
<accession>A0ABU3SX04</accession>
<evidence type="ECO:0000313" key="9">
    <source>
        <dbReference type="Proteomes" id="UP001247805"/>
    </source>
</evidence>
<dbReference type="PANTHER" id="PTHR40980:SF3">
    <property type="entry name" value="TONB-DEPENDENT RECEPTOR-LIKE BETA-BARREL DOMAIN-CONTAINING PROTEIN"/>
    <property type="match status" value="1"/>
</dbReference>
<dbReference type="Pfam" id="PF00593">
    <property type="entry name" value="TonB_dep_Rec_b-barrel"/>
    <property type="match status" value="1"/>
</dbReference>
<dbReference type="InterPro" id="IPR000531">
    <property type="entry name" value="Beta-barrel_TonB"/>
</dbReference>
<comment type="similarity">
    <text evidence="4">Belongs to the TonB-dependent receptor family.</text>
</comment>
<feature type="domain" description="TonB-dependent receptor plug" evidence="7">
    <location>
        <begin position="64"/>
        <end position="165"/>
    </location>
</feature>
<comment type="caution">
    <text evidence="8">The sequence shown here is derived from an EMBL/GenBank/DDBJ whole genome shotgun (WGS) entry which is preliminary data.</text>
</comment>
<dbReference type="Proteomes" id="UP001247805">
    <property type="component" value="Unassembled WGS sequence"/>
</dbReference>
<dbReference type="Gene3D" id="2.40.170.20">
    <property type="entry name" value="TonB-dependent receptor, beta-barrel domain"/>
    <property type="match status" value="1"/>
</dbReference>
<dbReference type="InterPro" id="IPR010104">
    <property type="entry name" value="TonB_rcpt_bac"/>
</dbReference>
<dbReference type="RefSeq" id="WP_316026146.1">
    <property type="nucleotide sequence ID" value="NZ_JAWDIO010000002.1"/>
</dbReference>
<keyword evidence="2 4" id="KW-0472">Membrane</keyword>
<dbReference type="Gene3D" id="2.170.130.10">
    <property type="entry name" value="TonB-dependent receptor, plug domain"/>
    <property type="match status" value="1"/>
</dbReference>
<keyword evidence="4" id="KW-0798">TonB box</keyword>
<evidence type="ECO:0000256" key="4">
    <source>
        <dbReference type="RuleBase" id="RU003357"/>
    </source>
</evidence>
<evidence type="ECO:0000256" key="1">
    <source>
        <dbReference type="ARBA" id="ARBA00004442"/>
    </source>
</evidence>
<keyword evidence="8" id="KW-0675">Receptor</keyword>
<dbReference type="Pfam" id="PF07715">
    <property type="entry name" value="Plug"/>
    <property type="match status" value="1"/>
</dbReference>
<comment type="subcellular location">
    <subcellularLocation>
        <location evidence="1 4">Cell outer membrane</location>
    </subcellularLocation>
</comment>
<evidence type="ECO:0000256" key="5">
    <source>
        <dbReference type="SAM" id="SignalP"/>
    </source>
</evidence>
<keyword evidence="3" id="KW-0998">Cell outer membrane</keyword>
<dbReference type="InterPro" id="IPR036942">
    <property type="entry name" value="Beta-barrel_TonB_sf"/>
</dbReference>
<keyword evidence="5" id="KW-0732">Signal</keyword>
<dbReference type="SUPFAM" id="SSF56935">
    <property type="entry name" value="Porins"/>
    <property type="match status" value="1"/>
</dbReference>
<keyword evidence="9" id="KW-1185">Reference proteome</keyword>
<dbReference type="InterPro" id="IPR037066">
    <property type="entry name" value="Plug_dom_sf"/>
</dbReference>
<evidence type="ECO:0000259" key="7">
    <source>
        <dbReference type="Pfam" id="PF07715"/>
    </source>
</evidence>
<reference evidence="8 9" key="1">
    <citation type="submission" date="2023-10" db="EMBL/GenBank/DDBJ databases">
        <title>Glaciecola aquimarina strain GGW-M5 nov., isolated from a coastal seawater.</title>
        <authorList>
            <person name="Bayburt H."/>
            <person name="Kim J.M."/>
            <person name="Choi B.J."/>
            <person name="Jeon C.O."/>
        </authorList>
    </citation>
    <scope>NUCLEOTIDE SEQUENCE [LARGE SCALE GENOMIC DNA]</scope>
    <source>
        <strain evidence="8 9">KCTC 32108</strain>
    </source>
</reference>
<evidence type="ECO:0000259" key="6">
    <source>
        <dbReference type="Pfam" id="PF00593"/>
    </source>
</evidence>
<protein>
    <submittedName>
        <fullName evidence="8">TonB-dependent receptor</fullName>
    </submittedName>
</protein>
<dbReference type="EMBL" id="JAWDIO010000002">
    <property type="protein sequence ID" value="MDU0354554.1"/>
    <property type="molecule type" value="Genomic_DNA"/>
</dbReference>
<dbReference type="InterPro" id="IPR012910">
    <property type="entry name" value="Plug_dom"/>
</dbReference>
<gene>
    <name evidence="8" type="ORF">RS130_11955</name>
</gene>
<evidence type="ECO:0000256" key="2">
    <source>
        <dbReference type="ARBA" id="ARBA00023136"/>
    </source>
</evidence>
<dbReference type="PANTHER" id="PTHR40980">
    <property type="entry name" value="PLUG DOMAIN-CONTAINING PROTEIN"/>
    <property type="match status" value="1"/>
</dbReference>
<evidence type="ECO:0000256" key="3">
    <source>
        <dbReference type="ARBA" id="ARBA00023237"/>
    </source>
</evidence>